<dbReference type="EMBL" id="MOOB01000018">
    <property type="protein sequence ID" value="OQE87977.1"/>
    <property type="molecule type" value="Genomic_DNA"/>
</dbReference>
<comment type="caution">
    <text evidence="10">The sequence shown here is derived from an EMBL/GenBank/DDBJ whole genome shotgun (WGS) entry which is preliminary data.</text>
</comment>
<evidence type="ECO:0000256" key="9">
    <source>
        <dbReference type="SAM" id="Phobius"/>
    </source>
</evidence>
<keyword evidence="4" id="KW-0653">Protein transport</keyword>
<dbReference type="CDD" id="cd15853">
    <property type="entry name" value="SNARE_Bet1"/>
    <property type="match status" value="1"/>
</dbReference>
<dbReference type="GO" id="GO:0000139">
    <property type="term" value="C:Golgi membrane"/>
    <property type="evidence" value="ECO:0007669"/>
    <property type="project" value="UniProtKB-SubCell"/>
</dbReference>
<dbReference type="OMA" id="IRDTTHM"/>
<evidence type="ECO:0000256" key="1">
    <source>
        <dbReference type="ARBA" id="ARBA00004394"/>
    </source>
</evidence>
<evidence type="ECO:0000313" key="11">
    <source>
        <dbReference type="Proteomes" id="UP000191691"/>
    </source>
</evidence>
<feature type="transmembrane region" description="Helical" evidence="9">
    <location>
        <begin position="193"/>
        <end position="214"/>
    </location>
</feature>
<keyword evidence="5 9" id="KW-1133">Transmembrane helix</keyword>
<evidence type="ECO:0000256" key="3">
    <source>
        <dbReference type="ARBA" id="ARBA00022692"/>
    </source>
</evidence>
<evidence type="ECO:0000256" key="2">
    <source>
        <dbReference type="ARBA" id="ARBA00022448"/>
    </source>
</evidence>
<reference evidence="11" key="1">
    <citation type="journal article" date="2017" name="Nat. Microbiol.">
        <title>Global analysis of biosynthetic gene clusters reveals vast potential of secondary metabolite production in Penicillium species.</title>
        <authorList>
            <person name="Nielsen J.C."/>
            <person name="Grijseels S."/>
            <person name="Prigent S."/>
            <person name="Ji B."/>
            <person name="Dainat J."/>
            <person name="Nielsen K.F."/>
            <person name="Frisvad J.C."/>
            <person name="Workman M."/>
            <person name="Nielsen J."/>
        </authorList>
    </citation>
    <scope>NUCLEOTIDE SEQUENCE [LARGE SCALE GENOMIC DNA]</scope>
    <source>
        <strain evidence="11">IBT 13039</strain>
    </source>
</reference>
<protein>
    <recommendedName>
        <fullName evidence="12">t-SNARE coiled-coil homology domain-containing protein</fullName>
    </recommendedName>
</protein>
<evidence type="ECO:0000256" key="5">
    <source>
        <dbReference type="ARBA" id="ARBA00022989"/>
    </source>
</evidence>
<dbReference type="Proteomes" id="UP000191691">
    <property type="component" value="Unassembled WGS sequence"/>
</dbReference>
<evidence type="ECO:0000256" key="6">
    <source>
        <dbReference type="ARBA" id="ARBA00023034"/>
    </source>
</evidence>
<accession>A0A1V6YKY4</accession>
<proteinExistence type="predicted"/>
<evidence type="ECO:0000256" key="8">
    <source>
        <dbReference type="ARBA" id="ARBA00046280"/>
    </source>
</evidence>
<keyword evidence="7 9" id="KW-0472">Membrane</keyword>
<dbReference type="SUPFAM" id="SSF58038">
    <property type="entry name" value="SNARE fusion complex"/>
    <property type="match status" value="1"/>
</dbReference>
<keyword evidence="11" id="KW-1185">Reference proteome</keyword>
<evidence type="ECO:0008006" key="12">
    <source>
        <dbReference type="Google" id="ProtNLM"/>
    </source>
</evidence>
<gene>
    <name evidence="10" type="ORF">PENNAL_c0018G07901</name>
</gene>
<dbReference type="FunFam" id="1.20.5.110:FF:000057">
    <property type="entry name" value="SNARE complex subunit (Bet1), putative"/>
    <property type="match status" value="1"/>
</dbReference>
<dbReference type="InterPro" id="IPR039899">
    <property type="entry name" value="BET1_SNARE"/>
</dbReference>
<evidence type="ECO:0000256" key="7">
    <source>
        <dbReference type="ARBA" id="ARBA00023136"/>
    </source>
</evidence>
<dbReference type="GO" id="GO:0015031">
    <property type="term" value="P:protein transport"/>
    <property type="evidence" value="ECO:0007669"/>
    <property type="project" value="UniProtKB-KW"/>
</dbReference>
<organism evidence="10 11">
    <name type="scientific">Penicillium nalgiovense</name>
    <dbReference type="NCBI Taxonomy" id="60175"/>
    <lineage>
        <taxon>Eukaryota</taxon>
        <taxon>Fungi</taxon>
        <taxon>Dikarya</taxon>
        <taxon>Ascomycota</taxon>
        <taxon>Pezizomycotina</taxon>
        <taxon>Eurotiomycetes</taxon>
        <taxon>Eurotiomycetidae</taxon>
        <taxon>Eurotiales</taxon>
        <taxon>Aspergillaceae</taxon>
        <taxon>Penicillium</taxon>
    </lineage>
</organism>
<keyword evidence="3 9" id="KW-0812">Transmembrane</keyword>
<dbReference type="PANTHER" id="PTHR12791">
    <property type="entry name" value="GOLGI SNARE BET1-RELATED"/>
    <property type="match status" value="1"/>
</dbReference>
<name>A0A1V6YKY4_PENNA</name>
<dbReference type="Gene3D" id="1.20.5.110">
    <property type="match status" value="1"/>
</dbReference>
<evidence type="ECO:0000313" key="10">
    <source>
        <dbReference type="EMBL" id="OQE87977.1"/>
    </source>
</evidence>
<keyword evidence="6" id="KW-0333">Golgi apparatus</keyword>
<dbReference type="AlphaFoldDB" id="A0A1V6YKY4"/>
<evidence type="ECO:0000256" key="4">
    <source>
        <dbReference type="ARBA" id="ARBA00022927"/>
    </source>
</evidence>
<comment type="subcellular location">
    <subcellularLocation>
        <location evidence="8">Endomembrane system</location>
        <topology evidence="8">Single-pass type IV membrane protein</topology>
    </subcellularLocation>
    <subcellularLocation>
        <location evidence="1">Golgi apparatus membrane</location>
    </subcellularLocation>
</comment>
<sequence>MATLMFLAPQTSRDSNIDVPPLPPVANSSYIPRPPWLHDFRVNVIPAPLRRSSINTVATLAKLADRLPNNQVDTGTEVTPIQHLMVMRVAVQLERDIKVHRPTKSALSGSLSFEVFRRSSEEGFLSSLESQNDAEVEGISAKVKMLKNITLAIGDEIRDTSHITDLNDSFDNTRVRLRGNMNRMLRMAESTGIGWRVWLGFFFAVFVLFFYVWVF</sequence>
<keyword evidence="2" id="KW-0813">Transport</keyword>
<dbReference type="STRING" id="60175.A0A1V6YKY4"/>